<feature type="signal peptide" evidence="1">
    <location>
        <begin position="1"/>
        <end position="21"/>
    </location>
</feature>
<dbReference type="EMBL" id="CP065662">
    <property type="protein sequence ID" value="QPS01664.1"/>
    <property type="molecule type" value="Genomic_DNA"/>
</dbReference>
<dbReference type="KEGG" id="aun:AWM73_00155"/>
<evidence type="ECO:0000256" key="1">
    <source>
        <dbReference type="SAM" id="SignalP"/>
    </source>
</evidence>
<dbReference type="Proteomes" id="UP000594771">
    <property type="component" value="Chromosome"/>
</dbReference>
<evidence type="ECO:0000259" key="2">
    <source>
        <dbReference type="PROSITE" id="PS51782"/>
    </source>
</evidence>
<dbReference type="PROSITE" id="PS51782">
    <property type="entry name" value="LYSM"/>
    <property type="match status" value="1"/>
</dbReference>
<dbReference type="Proteomes" id="UP000251923">
    <property type="component" value="Unassembled WGS sequence"/>
</dbReference>
<keyword evidence="1" id="KW-0732">Signal</keyword>
<organism evidence="4 5">
    <name type="scientific">Aerococcus urinae</name>
    <dbReference type="NCBI Taxonomy" id="1376"/>
    <lineage>
        <taxon>Bacteria</taxon>
        <taxon>Bacillati</taxon>
        <taxon>Bacillota</taxon>
        <taxon>Bacilli</taxon>
        <taxon>Lactobacillales</taxon>
        <taxon>Aerococcaceae</taxon>
        <taxon>Aerococcus</taxon>
    </lineage>
</organism>
<accession>A0A109RE46</accession>
<protein>
    <submittedName>
        <fullName evidence="4">LysM domain-containing protein</fullName>
    </submittedName>
    <submittedName>
        <fullName evidence="3">LysM peptidoglycan-binding domain-containing protein</fullName>
    </submittedName>
</protein>
<evidence type="ECO:0000313" key="4">
    <source>
        <dbReference type="EMBL" id="RAV78811.1"/>
    </source>
</evidence>
<dbReference type="Gene3D" id="3.10.350.10">
    <property type="entry name" value="LysM domain"/>
    <property type="match status" value="1"/>
</dbReference>
<gene>
    <name evidence="4" type="ORF">DBT54_06560</name>
    <name evidence="3" type="ORF">I6G68_00870</name>
</gene>
<dbReference type="EMBL" id="QMHM01000011">
    <property type="protein sequence ID" value="RAV78811.1"/>
    <property type="molecule type" value="Genomic_DNA"/>
</dbReference>
<reference evidence="4 5" key="1">
    <citation type="submission" date="2018-04" db="EMBL/GenBank/DDBJ databases">
        <title>Aerococcus urinae genomes.</title>
        <authorList>
            <person name="Hilt E."/>
            <person name="Gilbert N.M."/>
            <person name="Thomas-White K."/>
            <person name="Putonti C."/>
            <person name="Lewis A.L."/>
            <person name="Visck K.L."/>
            <person name="Wolfe A.J."/>
        </authorList>
    </citation>
    <scope>NUCLEOTIDE SEQUENCE [LARGE SCALE GENOMIC DNA]</scope>
    <source>
        <strain evidence="4 5">UMB7480</strain>
    </source>
</reference>
<dbReference type="InterPro" id="IPR036779">
    <property type="entry name" value="LysM_dom_sf"/>
</dbReference>
<evidence type="ECO:0000313" key="5">
    <source>
        <dbReference type="Proteomes" id="UP000251923"/>
    </source>
</evidence>
<feature type="domain" description="LysM" evidence="2">
    <location>
        <begin position="53"/>
        <end position="97"/>
    </location>
</feature>
<dbReference type="OrthoDB" id="9798935at2"/>
<reference evidence="3 6" key="2">
    <citation type="submission" date="2020-12" db="EMBL/GenBank/DDBJ databases">
        <title>FDA dAtabase for Regulatory Grade micrObial Sequences (FDA-ARGOS): Supporting development and validation of Infectious Disease Dx tests.</title>
        <authorList>
            <person name="Sproer C."/>
            <person name="Gronow S."/>
            <person name="Severitt S."/>
            <person name="Schroder I."/>
            <person name="Tallon L."/>
            <person name="Sadzewicz L."/>
            <person name="Zhao X."/>
            <person name="Boylan J."/>
            <person name="Ott S."/>
            <person name="Bowen H."/>
            <person name="Vavikolanu K."/>
            <person name="Mehta A."/>
            <person name="Aluvathingal J."/>
            <person name="Nadendla S."/>
            <person name="Lowell S."/>
            <person name="Myers T."/>
            <person name="Yan Y."/>
            <person name="Sichtig H."/>
        </authorList>
    </citation>
    <scope>NUCLEOTIDE SEQUENCE [LARGE SCALE GENOMIC DNA]</scope>
    <source>
        <strain evidence="3 6">FDAARGOS_911</strain>
    </source>
</reference>
<proteinExistence type="predicted"/>
<dbReference type="GeneID" id="89333348"/>
<dbReference type="Pfam" id="PF01476">
    <property type="entry name" value="LysM"/>
    <property type="match status" value="1"/>
</dbReference>
<dbReference type="SUPFAM" id="SSF54106">
    <property type="entry name" value="LysM domain"/>
    <property type="match status" value="1"/>
</dbReference>
<dbReference type="RefSeq" id="WP_060777514.1">
    <property type="nucleotide sequence ID" value="NZ_CAJHLF010000012.1"/>
</dbReference>
<evidence type="ECO:0000313" key="6">
    <source>
        <dbReference type="Proteomes" id="UP000594771"/>
    </source>
</evidence>
<dbReference type="AlphaFoldDB" id="A0A109RE46"/>
<feature type="chain" id="PRO_5044547964" evidence="1">
    <location>
        <begin position="22"/>
        <end position="232"/>
    </location>
</feature>
<dbReference type="CDD" id="cd00118">
    <property type="entry name" value="LysM"/>
    <property type="match status" value="1"/>
</dbReference>
<dbReference type="SMART" id="SM00257">
    <property type="entry name" value="LysM"/>
    <property type="match status" value="1"/>
</dbReference>
<name>A0A109RE46_9LACT</name>
<sequence>MNMKKVLVGTSIALSALVSFAAGETTEAHAAEWQARSVEEIKADFQKLDDNEKVYVIKSGDTLNAIAQAADVNTKELAEINNIENANLIFPGTKLTFKSDQSGKVNEVEVEKQGQAAQVYTVDETAGQTYQAPATVQAAPAAAPAPAPAPAPAQSAYTGSSSSAKEIIAQRESGGSYSATNGQYIGRYQLSASYLNGDYSPANQERVADQYVAGRYGSWDNALAFWNANGWY</sequence>
<evidence type="ECO:0000313" key="3">
    <source>
        <dbReference type="EMBL" id="QPS01664.1"/>
    </source>
</evidence>
<dbReference type="InterPro" id="IPR018392">
    <property type="entry name" value="LysM"/>
</dbReference>